<evidence type="ECO:0000313" key="3">
    <source>
        <dbReference type="Proteomes" id="UP000325780"/>
    </source>
</evidence>
<evidence type="ECO:0000259" key="1">
    <source>
        <dbReference type="Pfam" id="PF06985"/>
    </source>
</evidence>
<dbReference type="PANTHER" id="PTHR24148">
    <property type="entry name" value="ANKYRIN REPEAT DOMAIN-CONTAINING PROTEIN 39 HOMOLOG-RELATED"/>
    <property type="match status" value="1"/>
</dbReference>
<dbReference type="Proteomes" id="UP000325780">
    <property type="component" value="Unassembled WGS sequence"/>
</dbReference>
<dbReference type="InterPro" id="IPR055530">
    <property type="entry name" value="DUF7104"/>
</dbReference>
<proteinExistence type="predicted"/>
<dbReference type="EMBL" id="ML742070">
    <property type="protein sequence ID" value="KAE8151467.1"/>
    <property type="molecule type" value="Genomic_DNA"/>
</dbReference>
<dbReference type="InterPro" id="IPR010730">
    <property type="entry name" value="HET"/>
</dbReference>
<dbReference type="Pfam" id="PF23397">
    <property type="entry name" value="DUF7104"/>
    <property type="match status" value="2"/>
</dbReference>
<dbReference type="AlphaFoldDB" id="A0A5N6TYQ1"/>
<sequence>MSPNSEYSSHTIPPLFRYSPLPPEPYTTRMIRLLPNKDRSAPIQCELFDYDLSEVDGEMHLYQALSYVWGSELKPESIILNGCTFHVTKNLHTALLYLRNRQLERMLWVDAICINQDEGDEGAEKTKQIPLMRAIYAQAQHVIVWLGEATENGDKALETIRRLGEGQDLTNYIFKVPDDDDAYLGLLNRDWFNHIWVLQEVGVARSVYLMCGSVYINGHVFCEGLKRIEIPSNLLSRVGPVAYLIRNALYRPKYKLGSRGSISIAELVGMYQNHRATKQHDKLYALLSLSTDPIAATLQPNYSIPWKEVSTQLLNYMFPECSVESDRAETAVIKGKGWILGHVATVQEKASEFGKQKLLVVFNCKILSMGDINRRGMECEVRAPGVTFYRNNFEGRQIAMSHGRYSMDCLYDVLLTWKIPLGRAESNDKPGNVFALVDTAPEYRNMQAEAGKNQKNVTLIVLDIVISALEQETSQTEGLQQLIRPFGIKHPIIESSTGLVVCEESLEKLSQEHLRYRGNDLPVPEELVIIAAAIGKSYGCIIMELLLKYHGANFLISEEVVKSATGNQGSYGPKILEVLFQHQRDLPVSEETLRVAAGNQGCYGSQILEVLFQYQENLPVSEETLRVAAENQGYGPQILEVLFQYQENLPVSEETLRVAAENQGYGPQILEVLFQHQESLPVSEEAISTAAGNQGGYGPQILEVLFQYQENLPVSEKAVRAAAGNQGSFGPVILEVLFQHQKNLPVSEETLRVAAENQGSYGPEILEVLFQYQRDLPVSEEVIQAAARNTGPCAFEIREALTRYCGASF</sequence>
<organism evidence="2 3">
    <name type="scientific">Aspergillus avenaceus</name>
    <dbReference type="NCBI Taxonomy" id="36643"/>
    <lineage>
        <taxon>Eukaryota</taxon>
        <taxon>Fungi</taxon>
        <taxon>Dikarya</taxon>
        <taxon>Ascomycota</taxon>
        <taxon>Pezizomycotina</taxon>
        <taxon>Eurotiomycetes</taxon>
        <taxon>Eurotiomycetidae</taxon>
        <taxon>Eurotiales</taxon>
        <taxon>Aspergillaceae</taxon>
        <taxon>Aspergillus</taxon>
        <taxon>Aspergillus subgen. Circumdati</taxon>
    </lineage>
</organism>
<protein>
    <submittedName>
        <fullName evidence="2">Heterokaryon incompatibility protein-domain-containing protein</fullName>
    </submittedName>
</protein>
<name>A0A5N6TYQ1_ASPAV</name>
<dbReference type="Pfam" id="PF06985">
    <property type="entry name" value="HET"/>
    <property type="match status" value="1"/>
</dbReference>
<feature type="domain" description="Heterokaryon incompatibility" evidence="1">
    <location>
        <begin position="62"/>
        <end position="200"/>
    </location>
</feature>
<evidence type="ECO:0000313" key="2">
    <source>
        <dbReference type="EMBL" id="KAE8151467.1"/>
    </source>
</evidence>
<reference evidence="2 3" key="1">
    <citation type="submission" date="2019-04" db="EMBL/GenBank/DDBJ databases">
        <title>Friends and foes A comparative genomics study of 23 Aspergillus species from section Flavi.</title>
        <authorList>
            <consortium name="DOE Joint Genome Institute"/>
            <person name="Kjaerbolling I."/>
            <person name="Vesth T."/>
            <person name="Frisvad J.C."/>
            <person name="Nybo J.L."/>
            <person name="Theobald S."/>
            <person name="Kildgaard S."/>
            <person name="Isbrandt T."/>
            <person name="Kuo A."/>
            <person name="Sato A."/>
            <person name="Lyhne E.K."/>
            <person name="Kogle M.E."/>
            <person name="Wiebenga A."/>
            <person name="Kun R.S."/>
            <person name="Lubbers R.J."/>
            <person name="Makela M.R."/>
            <person name="Barry K."/>
            <person name="Chovatia M."/>
            <person name="Clum A."/>
            <person name="Daum C."/>
            <person name="Haridas S."/>
            <person name="He G."/>
            <person name="LaButti K."/>
            <person name="Lipzen A."/>
            <person name="Mondo S."/>
            <person name="Riley R."/>
            <person name="Salamov A."/>
            <person name="Simmons B.A."/>
            <person name="Magnuson J.K."/>
            <person name="Henrissat B."/>
            <person name="Mortensen U.H."/>
            <person name="Larsen T.O."/>
            <person name="Devries R.P."/>
            <person name="Grigoriev I.V."/>
            <person name="Machida M."/>
            <person name="Baker S.E."/>
            <person name="Andersen M.R."/>
        </authorList>
    </citation>
    <scope>NUCLEOTIDE SEQUENCE [LARGE SCALE GENOMIC DNA]</scope>
    <source>
        <strain evidence="2 3">IBT 18842</strain>
    </source>
</reference>
<keyword evidence="3" id="KW-1185">Reference proteome</keyword>
<gene>
    <name evidence="2" type="ORF">BDV25DRAFT_171419</name>
</gene>
<dbReference type="PANTHER" id="PTHR24148:SF78">
    <property type="entry name" value="HETEROKARYON INCOMPATIBILITY DOMAIN-CONTAINING PROTEIN"/>
    <property type="match status" value="1"/>
</dbReference>
<dbReference type="InterPro" id="IPR052895">
    <property type="entry name" value="HetReg/Transcr_Mod"/>
</dbReference>
<accession>A0A5N6TYQ1</accession>
<dbReference type="OrthoDB" id="3477286at2759"/>